<proteinExistence type="predicted"/>
<dbReference type="InterPro" id="IPR016187">
    <property type="entry name" value="CTDL_fold"/>
</dbReference>
<comment type="pathway">
    <text evidence="3">Amino-acid biosynthesis; ergothioneine biosynthesis.</text>
</comment>
<evidence type="ECO:0000256" key="2">
    <source>
        <dbReference type="ARBA" id="ARBA00023004"/>
    </source>
</evidence>
<feature type="domain" description="DinB-like" evidence="5">
    <location>
        <begin position="35"/>
        <end position="160"/>
    </location>
</feature>
<evidence type="ECO:0000256" key="3">
    <source>
        <dbReference type="ARBA" id="ARBA00037882"/>
    </source>
</evidence>
<evidence type="ECO:0000313" key="7">
    <source>
        <dbReference type="Proteomes" id="UP000276634"/>
    </source>
</evidence>
<protein>
    <submittedName>
        <fullName evidence="6">Ergothioneine biosynthesis protein EgtB</fullName>
    </submittedName>
</protein>
<dbReference type="InterPro" id="IPR024775">
    <property type="entry name" value="DinB-like"/>
</dbReference>
<dbReference type="InterPro" id="IPR034660">
    <property type="entry name" value="DinB/YfiT-like"/>
</dbReference>
<dbReference type="InterPro" id="IPR005532">
    <property type="entry name" value="SUMF_dom"/>
</dbReference>
<dbReference type="PANTHER" id="PTHR23150">
    <property type="entry name" value="SULFATASE MODIFYING FACTOR 1, 2"/>
    <property type="match status" value="1"/>
</dbReference>
<evidence type="ECO:0000259" key="4">
    <source>
        <dbReference type="Pfam" id="PF03781"/>
    </source>
</evidence>
<keyword evidence="2" id="KW-0408">Iron</keyword>
<evidence type="ECO:0000256" key="1">
    <source>
        <dbReference type="ARBA" id="ARBA00023002"/>
    </source>
</evidence>
<evidence type="ECO:0000259" key="5">
    <source>
        <dbReference type="Pfam" id="PF12867"/>
    </source>
</evidence>
<gene>
    <name evidence="6" type="ORF">EDC57_1172</name>
</gene>
<dbReference type="EMBL" id="RJVI01000002">
    <property type="protein sequence ID" value="ROR31990.1"/>
    <property type="molecule type" value="Genomic_DNA"/>
</dbReference>
<feature type="domain" description="Sulfatase-modifying factor enzyme-like" evidence="4">
    <location>
        <begin position="195"/>
        <end position="333"/>
    </location>
</feature>
<dbReference type="InterPro" id="IPR051043">
    <property type="entry name" value="Sulfatase_Mod_Factor_Kinase"/>
</dbReference>
<feature type="domain" description="Sulfatase-modifying factor enzyme-like" evidence="4">
    <location>
        <begin position="351"/>
        <end position="430"/>
    </location>
</feature>
<dbReference type="InterPro" id="IPR017806">
    <property type="entry name" value="EgtB"/>
</dbReference>
<comment type="caution">
    <text evidence="6">The sequence shown here is derived from an EMBL/GenBank/DDBJ whole genome shotgun (WGS) entry which is preliminary data.</text>
</comment>
<reference evidence="6 7" key="1">
    <citation type="submission" date="2018-11" db="EMBL/GenBank/DDBJ databases">
        <title>Genomic Encyclopedia of Type Strains, Phase IV (KMG-IV): sequencing the most valuable type-strain genomes for metagenomic binning, comparative biology and taxonomic classification.</title>
        <authorList>
            <person name="Goeker M."/>
        </authorList>
    </citation>
    <scope>NUCLEOTIDE SEQUENCE [LARGE SCALE GENOMIC DNA]</scope>
    <source>
        <strain evidence="6 7">DSM 100275</strain>
    </source>
</reference>
<keyword evidence="7" id="KW-1185">Reference proteome</keyword>
<dbReference type="SUPFAM" id="SSF56436">
    <property type="entry name" value="C-type lectin-like"/>
    <property type="match status" value="1"/>
</dbReference>
<dbReference type="SUPFAM" id="SSF109854">
    <property type="entry name" value="DinB/YfiT-like putative metalloenzymes"/>
    <property type="match status" value="1"/>
</dbReference>
<dbReference type="Pfam" id="PF12867">
    <property type="entry name" value="DinB_2"/>
    <property type="match status" value="1"/>
</dbReference>
<dbReference type="Gene3D" id="3.90.1580.10">
    <property type="entry name" value="paralog of FGE (formylglycine-generating enzyme)"/>
    <property type="match status" value="1"/>
</dbReference>
<dbReference type="GO" id="GO:0052699">
    <property type="term" value="P:ergothioneine biosynthetic process"/>
    <property type="evidence" value="ECO:0007669"/>
    <property type="project" value="InterPro"/>
</dbReference>
<name>A0A3N1XZI4_9GAMM</name>
<dbReference type="PANTHER" id="PTHR23150:SF36">
    <property type="entry name" value="HERCYNINE OXYGENASE"/>
    <property type="match status" value="1"/>
</dbReference>
<dbReference type="RefSeq" id="WP_245995164.1">
    <property type="nucleotide sequence ID" value="NZ_RJVI01000002.1"/>
</dbReference>
<keyword evidence="1" id="KW-0560">Oxidoreductase</keyword>
<accession>A0A3N1XZI4</accession>
<dbReference type="Pfam" id="PF03781">
    <property type="entry name" value="FGE-sulfatase"/>
    <property type="match status" value="2"/>
</dbReference>
<dbReference type="Proteomes" id="UP000276634">
    <property type="component" value="Unassembled WGS sequence"/>
</dbReference>
<organism evidence="6 7">
    <name type="scientific">Inmirania thermothiophila</name>
    <dbReference type="NCBI Taxonomy" id="1750597"/>
    <lineage>
        <taxon>Bacteria</taxon>
        <taxon>Pseudomonadati</taxon>
        <taxon>Pseudomonadota</taxon>
        <taxon>Gammaproteobacteria</taxon>
        <taxon>Chromatiales</taxon>
        <taxon>Ectothiorhodospiraceae</taxon>
        <taxon>Inmirania</taxon>
    </lineage>
</organism>
<dbReference type="AlphaFoldDB" id="A0A3N1XZI4"/>
<dbReference type="InterPro" id="IPR042095">
    <property type="entry name" value="SUMF_sf"/>
</dbReference>
<evidence type="ECO:0000313" key="6">
    <source>
        <dbReference type="EMBL" id="ROR31990.1"/>
    </source>
</evidence>
<dbReference type="NCBIfam" id="TIGR03440">
    <property type="entry name" value="egtB_TIGR03440"/>
    <property type="match status" value="1"/>
</dbReference>
<sequence>MSREGDWTTALAAPPAGEARGTLIAAYRAVRGFSERICRPLEIEDHVVQSIPEVSPPKWHLAHVTWFFETFVLAPLAPDHRPFRPAYAQLFNSYYETVGSFWPRPRRGLLSRPTVAEILRYRAHVDAAMTALLAQAPAAAWPEIAFRTVLGLHHEQQHQELLLTDIKHNLGIHPLRPAYRDDLAPPPAVAPASMDWIDHPGGLVEIGHGGAGFAYDNETPRHRVWLAPFRIASRPVTCGEYLAFVEDGGYRDPRWWLADAWVRVRDEGWRHPLHWHRGPEGWEVYTLGGVRPLAADEPVAHLSFYEADAYARWAGARLPTEAEWEVVARETAPEGNFVEDDHLHPVPVAEGAGVRGIWGQVWEWTASPYRPYPGFRPLAGSLGEYNAKFMANQMVCRGGSCLTSRTHVRATYRNFFYGHDRWQMTGMRLAADP</sequence>